<feature type="transmembrane region" description="Helical" evidence="1">
    <location>
        <begin position="38"/>
        <end position="57"/>
    </location>
</feature>
<feature type="transmembrane region" description="Helical" evidence="1">
    <location>
        <begin position="69"/>
        <end position="89"/>
    </location>
</feature>
<reference evidence="2" key="1">
    <citation type="submission" date="2014-03" db="EMBL/GenBank/DDBJ databases">
        <title>The sialotranscriptome of Amblyomma triste, Amblyomma parvum and Amblyomma cajennense ticks, uncovered by 454-based RNA-seq.</title>
        <authorList>
            <person name="Garcia G.R."/>
            <person name="Gardinassi L.G."/>
            <person name="Ribeiro J.M."/>
            <person name="Anatriello E."/>
            <person name="Ferreira B.R."/>
            <person name="Moreira H.N."/>
            <person name="Mafra C."/>
            <person name="Olegario M.M."/>
            <person name="Szabo P.J."/>
            <person name="Miranda-Santos I.K."/>
            <person name="Maruyama S.R."/>
        </authorList>
    </citation>
    <scope>NUCLEOTIDE SEQUENCE</scope>
    <source>
        <strain evidence="2">Mato Grasso do Sul</strain>
        <tissue evidence="2">Salivary glands</tissue>
    </source>
</reference>
<keyword evidence="1" id="KW-1133">Transmembrane helix</keyword>
<dbReference type="EMBL" id="GBBM01007880">
    <property type="protein sequence ID" value="JAC27538.1"/>
    <property type="molecule type" value="mRNA"/>
</dbReference>
<name>A0A023G3U1_AMBTT</name>
<keyword evidence="1" id="KW-0472">Membrane</keyword>
<proteinExistence type="evidence at transcript level"/>
<accession>A0A023G3U1</accession>
<protein>
    <submittedName>
        <fullName evidence="2">Uncharacterized protein</fullName>
    </submittedName>
</protein>
<dbReference type="AlphaFoldDB" id="A0A023G3U1"/>
<sequence>MVHWQDTVLFFYSLCYWCAHWYWLYLMLFSVEECLGRSGHFLMCGGASLATHNGFFCQSRSNTLRIARAAIFVVALLDMVRMAAGVSFVDLIV</sequence>
<evidence type="ECO:0000313" key="2">
    <source>
        <dbReference type="EMBL" id="JAC27538.1"/>
    </source>
</evidence>
<feature type="transmembrane region" description="Helical" evidence="1">
    <location>
        <begin position="7"/>
        <end position="26"/>
    </location>
</feature>
<evidence type="ECO:0000256" key="1">
    <source>
        <dbReference type="SAM" id="Phobius"/>
    </source>
</evidence>
<organism evidence="2">
    <name type="scientific">Amblyomma triste</name>
    <name type="common">Neotropical tick</name>
    <dbReference type="NCBI Taxonomy" id="251400"/>
    <lineage>
        <taxon>Eukaryota</taxon>
        <taxon>Metazoa</taxon>
        <taxon>Ecdysozoa</taxon>
        <taxon>Arthropoda</taxon>
        <taxon>Chelicerata</taxon>
        <taxon>Arachnida</taxon>
        <taxon>Acari</taxon>
        <taxon>Parasitiformes</taxon>
        <taxon>Ixodida</taxon>
        <taxon>Ixodoidea</taxon>
        <taxon>Ixodidae</taxon>
        <taxon>Amblyomminae</taxon>
        <taxon>Amblyomma</taxon>
    </lineage>
</organism>
<keyword evidence="1" id="KW-0812">Transmembrane</keyword>